<feature type="transmembrane region" description="Helical" evidence="1">
    <location>
        <begin position="142"/>
        <end position="170"/>
    </location>
</feature>
<reference evidence="2 3" key="1">
    <citation type="submission" date="2019-07" db="EMBL/GenBank/DDBJ databases">
        <authorList>
            <person name="Kim J."/>
        </authorList>
    </citation>
    <scope>NUCLEOTIDE SEQUENCE [LARGE SCALE GENOMIC DNA]</scope>
    <source>
        <strain evidence="2 3">JC52</strain>
    </source>
</reference>
<proteinExistence type="predicted"/>
<protein>
    <submittedName>
        <fullName evidence="2">Antibiotic transporter permease</fullName>
    </submittedName>
</protein>
<name>A0A559JKC2_9BACL</name>
<feature type="transmembrane region" description="Helical" evidence="1">
    <location>
        <begin position="21"/>
        <end position="42"/>
    </location>
</feature>
<keyword evidence="3" id="KW-1185">Reference proteome</keyword>
<evidence type="ECO:0000313" key="3">
    <source>
        <dbReference type="Proteomes" id="UP000317036"/>
    </source>
</evidence>
<evidence type="ECO:0000256" key="1">
    <source>
        <dbReference type="SAM" id="Phobius"/>
    </source>
</evidence>
<dbReference type="PANTHER" id="PTHR36832">
    <property type="entry name" value="SLR1174 PROTEIN-RELATED"/>
    <property type="match status" value="1"/>
</dbReference>
<dbReference type="Pfam" id="PF06182">
    <property type="entry name" value="ABC2_membrane_6"/>
    <property type="match status" value="1"/>
</dbReference>
<comment type="caution">
    <text evidence="2">The sequence shown here is derived from an EMBL/GenBank/DDBJ whole genome shotgun (WGS) entry which is preliminary data.</text>
</comment>
<dbReference type="EMBL" id="VNJI01000074">
    <property type="protein sequence ID" value="TVY00337.1"/>
    <property type="molecule type" value="Genomic_DNA"/>
</dbReference>
<keyword evidence="1" id="KW-1133">Transmembrane helix</keyword>
<dbReference type="OrthoDB" id="8582979at2"/>
<dbReference type="AlphaFoldDB" id="A0A559JKC2"/>
<keyword evidence="1" id="KW-0812">Transmembrane</keyword>
<dbReference type="PANTHER" id="PTHR36832:SF1">
    <property type="entry name" value="SLR1174 PROTEIN"/>
    <property type="match status" value="1"/>
</dbReference>
<accession>A0A559JKC2</accession>
<dbReference type="Proteomes" id="UP000317036">
    <property type="component" value="Unassembled WGS sequence"/>
</dbReference>
<evidence type="ECO:0000313" key="2">
    <source>
        <dbReference type="EMBL" id="TVY00337.1"/>
    </source>
</evidence>
<feature type="transmembrane region" description="Helical" evidence="1">
    <location>
        <begin position="236"/>
        <end position="256"/>
    </location>
</feature>
<gene>
    <name evidence="2" type="ORF">FPZ49_33020</name>
</gene>
<dbReference type="RefSeq" id="WP_144854602.1">
    <property type="nucleotide sequence ID" value="NZ_VNJI01000074.1"/>
</dbReference>
<dbReference type="InterPro" id="IPR010390">
    <property type="entry name" value="ABC-2_transporter-like"/>
</dbReference>
<feature type="transmembrane region" description="Helical" evidence="1">
    <location>
        <begin position="182"/>
        <end position="202"/>
    </location>
</feature>
<feature type="transmembrane region" description="Helical" evidence="1">
    <location>
        <begin position="62"/>
        <end position="78"/>
    </location>
</feature>
<feature type="transmembrane region" description="Helical" evidence="1">
    <location>
        <begin position="113"/>
        <end position="136"/>
    </location>
</feature>
<sequence>MVKRKYVTLAKITMQNSIAYRSTYLISLLGSLIFILTMFYLWQAIFESREQLSGFSWEQMKAYIFVTFLSNSLISWYSETRISRKIISGEVAMDLLKPLDFQKARIAETIGSSLLEGCIAAILIAVVLALTNGMIVPPSGPAAVLFLGSLLGSVFIKFGIVYLSSLVCFWTSNGMGVAWMRAAITNFFSGALIPLAFFPGWLEGLAKVLPFQGIVYVPASIYLGKLEGMAAMQNVGMQFVWGVILWGCGKLMWGWAVRQVTINGG</sequence>
<keyword evidence="1" id="KW-0472">Membrane</keyword>
<organism evidence="2 3">
    <name type="scientific">Paenibacillus cremeus</name>
    <dbReference type="NCBI Taxonomy" id="2163881"/>
    <lineage>
        <taxon>Bacteria</taxon>
        <taxon>Bacillati</taxon>
        <taxon>Bacillota</taxon>
        <taxon>Bacilli</taxon>
        <taxon>Bacillales</taxon>
        <taxon>Paenibacillaceae</taxon>
        <taxon>Paenibacillus</taxon>
    </lineage>
</organism>